<protein>
    <submittedName>
        <fullName evidence="1">Uncharacterized protein</fullName>
    </submittedName>
</protein>
<evidence type="ECO:0000313" key="1">
    <source>
        <dbReference type="EMBL" id="EWS99570.1"/>
    </source>
</evidence>
<keyword evidence="2" id="KW-1185">Reference proteome</keyword>
<dbReference type="RefSeq" id="WP_034810276.1">
    <property type="nucleotide sequence ID" value="NZ_AWSA01000109.1"/>
</dbReference>
<dbReference type="EMBL" id="AWSA01000109">
    <property type="protein sequence ID" value="EWS99570.1"/>
    <property type="molecule type" value="Genomic_DNA"/>
</dbReference>
<accession>W9G0J6</accession>
<proteinExistence type="predicted"/>
<reference evidence="1 2" key="1">
    <citation type="submission" date="2013-08" db="EMBL/GenBank/DDBJ databases">
        <title>Intrasporangium oryzae NRRL B-24470.</title>
        <authorList>
            <person name="Liu H."/>
            <person name="Wang G."/>
        </authorList>
    </citation>
    <scope>NUCLEOTIDE SEQUENCE [LARGE SCALE GENOMIC DNA]</scope>
    <source>
        <strain evidence="1 2">NRRL B-24470</strain>
    </source>
</reference>
<organism evidence="1 2">
    <name type="scientific">Intrasporangium oryzae NRRL B-24470</name>
    <dbReference type="NCBI Taxonomy" id="1386089"/>
    <lineage>
        <taxon>Bacteria</taxon>
        <taxon>Bacillati</taxon>
        <taxon>Actinomycetota</taxon>
        <taxon>Actinomycetes</taxon>
        <taxon>Micrococcales</taxon>
        <taxon>Intrasporangiaceae</taxon>
        <taxon>Intrasporangium</taxon>
    </lineage>
</organism>
<dbReference type="AlphaFoldDB" id="W9G0J6"/>
<comment type="caution">
    <text evidence="1">The sequence shown here is derived from an EMBL/GenBank/DDBJ whole genome shotgun (WGS) entry which is preliminary data.</text>
</comment>
<gene>
    <name evidence="1" type="ORF">N865_01440</name>
</gene>
<sequence length="62" mass="6581">MTGSEPTFEERARASFSQDGTLFVPVGKDGHAAVPLVGLEDLPDAAVPADLRPLTRTWSRSG</sequence>
<dbReference type="Proteomes" id="UP000019489">
    <property type="component" value="Unassembled WGS sequence"/>
</dbReference>
<name>W9G0J6_9MICO</name>
<evidence type="ECO:0000313" key="2">
    <source>
        <dbReference type="Proteomes" id="UP000019489"/>
    </source>
</evidence>
<dbReference type="STRING" id="1386089.N865_01440"/>